<dbReference type="Pfam" id="PF00884">
    <property type="entry name" value="Sulfatase"/>
    <property type="match status" value="1"/>
</dbReference>
<dbReference type="GO" id="GO:0005886">
    <property type="term" value="C:plasma membrane"/>
    <property type="evidence" value="ECO:0007669"/>
    <property type="project" value="UniProtKB-SubCell"/>
</dbReference>
<keyword evidence="4 7" id="KW-1133">Transmembrane helix</keyword>
<gene>
    <name evidence="9" type="ORF">DFR29_10618</name>
</gene>
<evidence type="ECO:0000256" key="1">
    <source>
        <dbReference type="ARBA" id="ARBA00004651"/>
    </source>
</evidence>
<dbReference type="InterPro" id="IPR017850">
    <property type="entry name" value="Alkaline_phosphatase_core_sf"/>
</dbReference>
<dbReference type="PANTHER" id="PTHR47371">
    <property type="entry name" value="LIPOTEICHOIC ACID SYNTHASE"/>
    <property type="match status" value="1"/>
</dbReference>
<dbReference type="OrthoDB" id="5363296at2"/>
<keyword evidence="6" id="KW-0175">Coiled coil</keyword>
<dbReference type="GO" id="GO:0016740">
    <property type="term" value="F:transferase activity"/>
    <property type="evidence" value="ECO:0007669"/>
    <property type="project" value="UniProtKB-KW"/>
</dbReference>
<keyword evidence="9" id="KW-0808">Transferase</keyword>
<feature type="transmembrane region" description="Helical" evidence="7">
    <location>
        <begin position="12"/>
        <end position="30"/>
    </location>
</feature>
<organism evidence="9 10">
    <name type="scientific">Tahibacter aquaticus</name>
    <dbReference type="NCBI Taxonomy" id="520092"/>
    <lineage>
        <taxon>Bacteria</taxon>
        <taxon>Pseudomonadati</taxon>
        <taxon>Pseudomonadota</taxon>
        <taxon>Gammaproteobacteria</taxon>
        <taxon>Lysobacterales</taxon>
        <taxon>Rhodanobacteraceae</taxon>
        <taxon>Tahibacter</taxon>
    </lineage>
</organism>
<dbReference type="SUPFAM" id="SSF53649">
    <property type="entry name" value="Alkaline phosphatase-like"/>
    <property type="match status" value="1"/>
</dbReference>
<evidence type="ECO:0000313" key="9">
    <source>
        <dbReference type="EMBL" id="TDR43876.1"/>
    </source>
</evidence>
<dbReference type="EMBL" id="SNZH01000006">
    <property type="protein sequence ID" value="TDR43876.1"/>
    <property type="molecule type" value="Genomic_DNA"/>
</dbReference>
<evidence type="ECO:0000256" key="2">
    <source>
        <dbReference type="ARBA" id="ARBA00022475"/>
    </source>
</evidence>
<feature type="transmembrane region" description="Helical" evidence="7">
    <location>
        <begin position="109"/>
        <end position="136"/>
    </location>
</feature>
<feature type="coiled-coil region" evidence="6">
    <location>
        <begin position="433"/>
        <end position="460"/>
    </location>
</feature>
<dbReference type="Gene3D" id="3.40.720.10">
    <property type="entry name" value="Alkaline Phosphatase, subunit A"/>
    <property type="match status" value="1"/>
</dbReference>
<evidence type="ECO:0000259" key="8">
    <source>
        <dbReference type="Pfam" id="PF00884"/>
    </source>
</evidence>
<dbReference type="AlphaFoldDB" id="A0A4R6YY54"/>
<keyword evidence="10" id="KW-1185">Reference proteome</keyword>
<feature type="transmembrane region" description="Helical" evidence="7">
    <location>
        <begin position="148"/>
        <end position="166"/>
    </location>
</feature>
<dbReference type="InterPro" id="IPR050448">
    <property type="entry name" value="OpgB/LTA_synthase_biosynth"/>
</dbReference>
<comment type="subcellular location">
    <subcellularLocation>
        <location evidence="1">Cell membrane</location>
        <topology evidence="1">Multi-pass membrane protein</topology>
    </subcellularLocation>
</comment>
<dbReference type="InterPro" id="IPR000917">
    <property type="entry name" value="Sulfatase_N"/>
</dbReference>
<keyword evidence="5 7" id="KW-0472">Membrane</keyword>
<proteinExistence type="predicted"/>
<dbReference type="PANTHER" id="PTHR47371:SF3">
    <property type="entry name" value="PHOSPHOGLYCEROL TRANSFERASE I"/>
    <property type="match status" value="1"/>
</dbReference>
<accession>A0A4R6YY54</accession>
<evidence type="ECO:0000313" key="10">
    <source>
        <dbReference type="Proteomes" id="UP000295293"/>
    </source>
</evidence>
<feature type="domain" description="Sulfatase N-terminal" evidence="8">
    <location>
        <begin position="234"/>
        <end position="475"/>
    </location>
</feature>
<evidence type="ECO:0000256" key="3">
    <source>
        <dbReference type="ARBA" id="ARBA00022692"/>
    </source>
</evidence>
<evidence type="ECO:0000256" key="4">
    <source>
        <dbReference type="ARBA" id="ARBA00022989"/>
    </source>
</evidence>
<feature type="transmembrane region" description="Helical" evidence="7">
    <location>
        <begin position="42"/>
        <end position="60"/>
    </location>
</feature>
<evidence type="ECO:0000256" key="5">
    <source>
        <dbReference type="ARBA" id="ARBA00023136"/>
    </source>
</evidence>
<protein>
    <submittedName>
        <fullName evidence="9">Phosphoglycerol transferase MdoB-like AlkP superfamily enzyme</fullName>
    </submittedName>
</protein>
<comment type="caution">
    <text evidence="9">The sequence shown here is derived from an EMBL/GenBank/DDBJ whole genome shotgun (WGS) entry which is preliminary data.</text>
</comment>
<reference evidence="9 10" key="1">
    <citation type="submission" date="2019-03" db="EMBL/GenBank/DDBJ databases">
        <title>Genomic Encyclopedia of Type Strains, Phase IV (KMG-IV): sequencing the most valuable type-strain genomes for metagenomic binning, comparative biology and taxonomic classification.</title>
        <authorList>
            <person name="Goeker M."/>
        </authorList>
    </citation>
    <scope>NUCLEOTIDE SEQUENCE [LARGE SCALE GENOMIC DNA]</scope>
    <source>
        <strain evidence="9 10">DSM 21667</strain>
    </source>
</reference>
<sequence>MPVMRLLPPLDRRALLLHLLAVLAYVAMLIYGPLNEGTVDERIYTCVLSGSLCLLLVCLTRRVAFSLIATAGLFSVLLASSVLKVTYLTTPLLAPDLFYFVNADTLEVVLRYPLLLIASFIGLVLLPLALIGIWRIDRPQLLPAWRPLWRHSVLGAAALASLYALVQALSVQGPFAPVYGKGMWAAMNDKSYLTDFFISFYSTQIQPPALVQGARTRQVWNEQVANVGDPRQRPDIVVVLEESTFDPTMLSVCKLPLCKRKLFQDDKRTRAHGYLQVHTWGGGTWTSEFAFLTSMAHVLFGNAGLYAPFNLAPRVAYSLPKVLKENGYRTVVIYPMSGSFINARNAYNFYGFDEFYDGTENGLGWESTDFDLLKVFDRILAQERKDHPGTPLFVFMLTLHQHGPHMTPLGQLPSPYNKPLFPKQLDPWLNLNLGNYLSRLEQSEQAMAELEQKLFASDRRTVLMHFGDHQPSFDGAINALQKRIPKGVTDPTKVTYYMLKSNFPLRKKVDFDVLDIIYLGSLLLDVADLRKDDFYEANTLLRDRCQGRYFDCADPAMLESYHDYVYGKLGALKD</sequence>
<evidence type="ECO:0000256" key="7">
    <source>
        <dbReference type="SAM" id="Phobius"/>
    </source>
</evidence>
<keyword evidence="2" id="KW-1003">Cell membrane</keyword>
<feature type="transmembrane region" description="Helical" evidence="7">
    <location>
        <begin position="67"/>
        <end position="89"/>
    </location>
</feature>
<dbReference type="Proteomes" id="UP000295293">
    <property type="component" value="Unassembled WGS sequence"/>
</dbReference>
<evidence type="ECO:0000256" key="6">
    <source>
        <dbReference type="SAM" id="Coils"/>
    </source>
</evidence>
<name>A0A4R6YY54_9GAMM</name>
<keyword evidence="3 7" id="KW-0812">Transmembrane</keyword>